<keyword evidence="1" id="KW-0433">Leucine-rich repeat</keyword>
<dbReference type="InterPro" id="IPR050216">
    <property type="entry name" value="LRR_domain-containing"/>
</dbReference>
<keyword evidence="4" id="KW-1185">Reference proteome</keyword>
<comment type="caution">
    <text evidence="3">The sequence shown here is derived from an EMBL/GenBank/DDBJ whole genome shotgun (WGS) entry which is preliminary data.</text>
</comment>
<dbReference type="PANTHER" id="PTHR48051">
    <property type="match status" value="1"/>
</dbReference>
<dbReference type="RefSeq" id="WP_146155656.1">
    <property type="nucleotide sequence ID" value="NZ_PVNK01000128.1"/>
</dbReference>
<evidence type="ECO:0000313" key="4">
    <source>
        <dbReference type="Proteomes" id="UP000237968"/>
    </source>
</evidence>
<dbReference type="OrthoDB" id="5497806at2"/>
<protein>
    <submittedName>
        <fullName evidence="3">Leucine Rich repeats (2 copies)</fullName>
    </submittedName>
</protein>
<dbReference type="EMBL" id="PVNK01000128">
    <property type="protein sequence ID" value="PRQ02104.1"/>
    <property type="molecule type" value="Genomic_DNA"/>
</dbReference>
<sequence length="464" mass="51670">MFHEIYRPLLRNVDENLLQTLLKSGLPDVPGIEALILSVALGDAGYHKEPRALAKKIIKKHGSGPTQQALKLKSRKKYESQSAAKSFDADIEELAAIEGFNAPEFAKFIGLRSTAYMRGAYRYFLAKADARQLQWHFKNDFFRKGEYAFINTNYSTLDARAFAALLSSFSDVEFASRVQSLIVFVLDDFTIPPGTFQHAANLHRLDIYAPRLTDFPSALCEIESLESLEISQATLSSLPPELGQLQNLRSLELTETGLTTLPDEIGSLSELSSLELRSNVHLTSLPPSLGRCSKLSKLDLRGSPNIENIPAAILDLPALDEFTRRTIADMYGDTDPATILVREMKTFTDQFDGTLEINVPAVQEALRSFEDTGDVAQANLYELMLAVGKCYVDEEHGQSRFLHEHINKLVPEHVQKANKAISVPLYYTPETSAKVLDLARERISKSGLDGDRFLSFVKPMLGRA</sequence>
<reference evidence="3 4" key="1">
    <citation type="submission" date="2018-03" db="EMBL/GenBank/DDBJ databases">
        <title>Draft Genome Sequences of the Obligatory Marine Myxobacteria Enhygromyxa salina SWB005.</title>
        <authorList>
            <person name="Poehlein A."/>
            <person name="Moghaddam J.A."/>
            <person name="Harms H."/>
            <person name="Alanjari M."/>
            <person name="Koenig G.M."/>
            <person name="Daniel R."/>
            <person name="Schaeberle T.F."/>
        </authorList>
    </citation>
    <scope>NUCLEOTIDE SEQUENCE [LARGE SCALE GENOMIC DNA]</scope>
    <source>
        <strain evidence="3 4">SWB005</strain>
    </source>
</reference>
<dbReference type="Proteomes" id="UP000237968">
    <property type="component" value="Unassembled WGS sequence"/>
</dbReference>
<accession>A0A2S9YAG8</accession>
<dbReference type="SUPFAM" id="SSF52047">
    <property type="entry name" value="RNI-like"/>
    <property type="match status" value="1"/>
</dbReference>
<dbReference type="GO" id="GO:0005737">
    <property type="term" value="C:cytoplasm"/>
    <property type="evidence" value="ECO:0007669"/>
    <property type="project" value="TreeGrafter"/>
</dbReference>
<evidence type="ECO:0000256" key="1">
    <source>
        <dbReference type="ARBA" id="ARBA00022614"/>
    </source>
</evidence>
<gene>
    <name evidence="3" type="ORF">ENSA5_26460</name>
</gene>
<dbReference type="AlphaFoldDB" id="A0A2S9YAG8"/>
<evidence type="ECO:0000256" key="2">
    <source>
        <dbReference type="ARBA" id="ARBA00022737"/>
    </source>
</evidence>
<keyword evidence="2" id="KW-0677">Repeat</keyword>
<dbReference type="Gene3D" id="3.80.10.10">
    <property type="entry name" value="Ribonuclease Inhibitor"/>
    <property type="match status" value="1"/>
</dbReference>
<name>A0A2S9YAG8_9BACT</name>
<dbReference type="InterPro" id="IPR032675">
    <property type="entry name" value="LRR_dom_sf"/>
</dbReference>
<proteinExistence type="predicted"/>
<dbReference type="PANTHER" id="PTHR48051:SF54">
    <property type="entry name" value="LEUCINE-RICH REPEAT-CONTAINING PROTEIN"/>
    <property type="match status" value="1"/>
</dbReference>
<evidence type="ECO:0000313" key="3">
    <source>
        <dbReference type="EMBL" id="PRQ02104.1"/>
    </source>
</evidence>
<organism evidence="3 4">
    <name type="scientific">Enhygromyxa salina</name>
    <dbReference type="NCBI Taxonomy" id="215803"/>
    <lineage>
        <taxon>Bacteria</taxon>
        <taxon>Pseudomonadati</taxon>
        <taxon>Myxococcota</taxon>
        <taxon>Polyangia</taxon>
        <taxon>Nannocystales</taxon>
        <taxon>Nannocystaceae</taxon>
        <taxon>Enhygromyxa</taxon>
    </lineage>
</organism>